<evidence type="ECO:0000256" key="4">
    <source>
        <dbReference type="ARBA" id="ARBA00023242"/>
    </source>
</evidence>
<dbReference type="AlphaFoldDB" id="A0AAV7EV04"/>
<dbReference type="PANTHER" id="PTHR32263">
    <property type="entry name" value="INACTIVE POLY [ADP-RIBOSE] POLYMERASE SRO4-RELATED"/>
    <property type="match status" value="1"/>
</dbReference>
<dbReference type="SUPFAM" id="SSF56399">
    <property type="entry name" value="ADP-ribosylation"/>
    <property type="match status" value="1"/>
</dbReference>
<dbReference type="Proteomes" id="UP000825729">
    <property type="component" value="Unassembled WGS sequence"/>
</dbReference>
<keyword evidence="2" id="KW-0217">Developmental protein</keyword>
<evidence type="ECO:0000313" key="9">
    <source>
        <dbReference type="Proteomes" id="UP000825729"/>
    </source>
</evidence>
<evidence type="ECO:0000259" key="7">
    <source>
        <dbReference type="PROSITE" id="PS51879"/>
    </source>
</evidence>
<dbReference type="InterPro" id="IPR012317">
    <property type="entry name" value="Poly(ADP-ribose)pol_cat_dom"/>
</dbReference>
<dbReference type="GO" id="GO:0005634">
    <property type="term" value="C:nucleus"/>
    <property type="evidence" value="ECO:0007669"/>
    <property type="project" value="UniProtKB-SubCell"/>
</dbReference>
<dbReference type="GO" id="GO:0003950">
    <property type="term" value="F:NAD+ poly-ADP-ribosyltransferase activity"/>
    <property type="evidence" value="ECO:0007669"/>
    <property type="project" value="InterPro"/>
</dbReference>
<evidence type="ECO:0000256" key="1">
    <source>
        <dbReference type="ARBA" id="ARBA00004123"/>
    </source>
</evidence>
<keyword evidence="3" id="KW-0346">Stress response</keyword>
<accession>A0AAV7EV04</accession>
<organism evidence="8 9">
    <name type="scientific">Aristolochia fimbriata</name>
    <name type="common">White veined hardy Dutchman's pipe vine</name>
    <dbReference type="NCBI Taxonomy" id="158543"/>
    <lineage>
        <taxon>Eukaryota</taxon>
        <taxon>Viridiplantae</taxon>
        <taxon>Streptophyta</taxon>
        <taxon>Embryophyta</taxon>
        <taxon>Tracheophyta</taxon>
        <taxon>Spermatophyta</taxon>
        <taxon>Magnoliopsida</taxon>
        <taxon>Magnoliidae</taxon>
        <taxon>Piperales</taxon>
        <taxon>Aristolochiaceae</taxon>
        <taxon>Aristolochia</taxon>
    </lineage>
</organism>
<reference evidence="8 9" key="1">
    <citation type="submission" date="2021-07" db="EMBL/GenBank/DDBJ databases">
        <title>The Aristolochia fimbriata genome: insights into angiosperm evolution, floral development and chemical biosynthesis.</title>
        <authorList>
            <person name="Jiao Y."/>
        </authorList>
    </citation>
    <scope>NUCLEOTIDE SEQUENCE [LARGE SCALE GENOMIC DNA]</scope>
    <source>
        <strain evidence="8">IBCAS-2021</strain>
        <tissue evidence="8">Leaf</tissue>
    </source>
</reference>
<dbReference type="Pfam" id="PF12174">
    <property type="entry name" value="RST"/>
    <property type="match status" value="1"/>
</dbReference>
<protein>
    <recommendedName>
        <fullName evidence="10">Poly [ADP-ribose] polymerase</fullName>
    </recommendedName>
</protein>
<comment type="caution">
    <text evidence="8">The sequence shown here is derived from an EMBL/GenBank/DDBJ whole genome shotgun (WGS) entry which is preliminary data.</text>
</comment>
<dbReference type="Gene3D" id="3.90.228.10">
    <property type="match status" value="1"/>
</dbReference>
<name>A0AAV7EV04_ARIFI</name>
<keyword evidence="9" id="KW-1185">Reference proteome</keyword>
<evidence type="ECO:0000313" key="8">
    <source>
        <dbReference type="EMBL" id="KAG9452474.1"/>
    </source>
</evidence>
<evidence type="ECO:0000256" key="3">
    <source>
        <dbReference type="ARBA" id="ARBA00023016"/>
    </source>
</evidence>
<dbReference type="InterPro" id="IPR057823">
    <property type="entry name" value="WWE_RCD1"/>
</dbReference>
<proteinExistence type="predicted"/>
<feature type="domain" description="RST" evidence="7">
    <location>
        <begin position="507"/>
        <end position="578"/>
    </location>
</feature>
<evidence type="ECO:0008006" key="10">
    <source>
        <dbReference type="Google" id="ProtNLM"/>
    </source>
</evidence>
<evidence type="ECO:0000259" key="6">
    <source>
        <dbReference type="PROSITE" id="PS51059"/>
    </source>
</evidence>
<dbReference type="InterPro" id="IPR022003">
    <property type="entry name" value="RST"/>
</dbReference>
<dbReference type="EMBL" id="JAINDJ010000003">
    <property type="protein sequence ID" value="KAG9452474.1"/>
    <property type="molecule type" value="Genomic_DNA"/>
</dbReference>
<evidence type="ECO:0000256" key="2">
    <source>
        <dbReference type="ARBA" id="ARBA00022473"/>
    </source>
</evidence>
<feature type="domain" description="PARP catalytic" evidence="6">
    <location>
        <begin position="240"/>
        <end position="460"/>
    </location>
</feature>
<feature type="region of interest" description="Disordered" evidence="5">
    <location>
        <begin position="213"/>
        <end position="232"/>
    </location>
</feature>
<dbReference type="PROSITE" id="PS51879">
    <property type="entry name" value="RST"/>
    <property type="match status" value="1"/>
</dbReference>
<gene>
    <name evidence="8" type="ORF">H6P81_005378</name>
</gene>
<dbReference type="Pfam" id="PF23467">
    <property type="entry name" value="WWE_5"/>
    <property type="match status" value="1"/>
</dbReference>
<dbReference type="PROSITE" id="PS51059">
    <property type="entry name" value="PARP_CATALYTIC"/>
    <property type="match status" value="1"/>
</dbReference>
<dbReference type="PANTHER" id="PTHR32263:SF5">
    <property type="entry name" value="INACTIVE POLY [ADP-RIBOSE] POLYMERASE SRO1-RELATED"/>
    <property type="match status" value="1"/>
</dbReference>
<feature type="compositionally biased region" description="Polar residues" evidence="5">
    <location>
        <begin position="453"/>
        <end position="483"/>
    </location>
</feature>
<comment type="subcellular location">
    <subcellularLocation>
        <location evidence="1">Nucleus</location>
    </subcellularLocation>
</comment>
<dbReference type="InterPro" id="IPR044964">
    <property type="entry name" value="RCD1/SRO1-5"/>
</dbReference>
<keyword evidence="4" id="KW-0539">Nucleus</keyword>
<feature type="region of interest" description="Disordered" evidence="5">
    <location>
        <begin position="575"/>
        <end position="594"/>
    </location>
</feature>
<evidence type="ECO:0000256" key="5">
    <source>
        <dbReference type="SAM" id="MobiDB-lite"/>
    </source>
</evidence>
<feature type="region of interest" description="Disordered" evidence="5">
    <location>
        <begin position="452"/>
        <end position="499"/>
    </location>
</feature>
<sequence length="594" mass="66727">MEVGNVKVSDSGTKFLVDLNQKETAKYATYFKDAILPSVGACTNDCFQKSVLKNYYNFTSSGRLQRLMFNHNGEWNDISEDLIQLVSEGFNEKKAITEVVYQGNLVIFDFLRMVKVDLLSGLQQSIAWIDESGSCFFPELHIDFEICTCGGKQLSHVNIEPNGTREIEVKLEIAINGSDNLTFGEFGEVPSTGAKQVEVNPDVVCSQYDQSNTESYGTNEAGQHNQSNAENDGTNGAVLLQAFPTPQAPHFGLTKLFVDREDYKVVQKMFLAGLGRFVDTNSVVGIYRAPLENTLVPNRKKLFHEQGVFVKSRRGNANVRYGWIAASSEDVERIMLYGIGHCRRLNLKPMYGIGVHLASAYCSHISARHCDVDENGIRHMVLCRVILGNMEAVLPESEQFLPSSENFDSGVDDLMKPKHFTVWSMNMHSHIFPEYVVSFRMPPSVRELLEDNGCTSGESSITNADSQCQRADSPSDSVGSCKQFSPMAKQPKEKARAPSSLVRFRQKMPKSPWMPFPMLFDAISNKIPPEHMDVVDRYYNDYLRKKLTRIDFIKKLRVIIGDKLLKSTIMSIQHKSPGTWRREPVKGTSSQASN</sequence>